<dbReference type="Proteomes" id="UP000609531">
    <property type="component" value="Unassembled WGS sequence"/>
</dbReference>
<proteinExistence type="predicted"/>
<evidence type="ECO:0000256" key="2">
    <source>
        <dbReference type="ARBA" id="ARBA00022833"/>
    </source>
</evidence>
<organism evidence="4 5">
    <name type="scientific">Acuticoccus mangrovi</name>
    <dbReference type="NCBI Taxonomy" id="2796142"/>
    <lineage>
        <taxon>Bacteria</taxon>
        <taxon>Pseudomonadati</taxon>
        <taxon>Pseudomonadota</taxon>
        <taxon>Alphaproteobacteria</taxon>
        <taxon>Hyphomicrobiales</taxon>
        <taxon>Amorphaceae</taxon>
        <taxon>Acuticoccus</taxon>
    </lineage>
</organism>
<dbReference type="GO" id="GO:0016787">
    <property type="term" value="F:hydrolase activity"/>
    <property type="evidence" value="ECO:0007669"/>
    <property type="project" value="InterPro"/>
</dbReference>
<dbReference type="GO" id="GO:0008270">
    <property type="term" value="F:zinc ion binding"/>
    <property type="evidence" value="ECO:0007669"/>
    <property type="project" value="InterPro"/>
</dbReference>
<evidence type="ECO:0000256" key="1">
    <source>
        <dbReference type="ARBA" id="ARBA00022723"/>
    </source>
</evidence>
<dbReference type="RefSeq" id="WP_198880511.1">
    <property type="nucleotide sequence ID" value="NZ_JAEKJA010000001.1"/>
</dbReference>
<accession>A0A934IGN8</accession>
<sequence length="165" mass="17477">MNDDDFMRRAIALSEQALANDGLRPFGAVVVRDGTIVGEGVNATYLDHDPTAHGEIVAIRAACATLQTASLKGCTIYTSCEPCSMCTAAILAADLDAVVYGAALGETAEIYARRPDTPRALPLDSMVLRTEVSRPIEARLQPSRRALPAEALAVIDAYSRARTGA</sequence>
<dbReference type="PANTHER" id="PTHR11079">
    <property type="entry name" value="CYTOSINE DEAMINASE FAMILY MEMBER"/>
    <property type="match status" value="1"/>
</dbReference>
<dbReference type="Pfam" id="PF00383">
    <property type="entry name" value="dCMP_cyt_deam_1"/>
    <property type="match status" value="1"/>
</dbReference>
<evidence type="ECO:0000259" key="3">
    <source>
        <dbReference type="PROSITE" id="PS51747"/>
    </source>
</evidence>
<reference evidence="4" key="1">
    <citation type="submission" date="2020-12" db="EMBL/GenBank/DDBJ databases">
        <title>Bacterial taxonomy.</title>
        <authorList>
            <person name="Pan X."/>
        </authorList>
    </citation>
    <scope>NUCLEOTIDE SEQUENCE</scope>
    <source>
        <strain evidence="4">B2012</strain>
    </source>
</reference>
<dbReference type="InterPro" id="IPR002125">
    <property type="entry name" value="CMP_dCMP_dom"/>
</dbReference>
<dbReference type="AlphaFoldDB" id="A0A934IGN8"/>
<evidence type="ECO:0000313" key="4">
    <source>
        <dbReference type="EMBL" id="MBJ3774646.1"/>
    </source>
</evidence>
<keyword evidence="1" id="KW-0479">Metal-binding</keyword>
<gene>
    <name evidence="4" type="ORF">JCR33_03050</name>
</gene>
<comment type="caution">
    <text evidence="4">The sequence shown here is derived from an EMBL/GenBank/DDBJ whole genome shotgun (WGS) entry which is preliminary data.</text>
</comment>
<name>A0A934IGN8_9HYPH</name>
<dbReference type="PROSITE" id="PS00903">
    <property type="entry name" value="CYT_DCMP_DEAMINASES_1"/>
    <property type="match status" value="1"/>
</dbReference>
<dbReference type="CDD" id="cd01285">
    <property type="entry name" value="nucleoside_deaminase"/>
    <property type="match status" value="1"/>
</dbReference>
<dbReference type="InterPro" id="IPR016193">
    <property type="entry name" value="Cytidine_deaminase-like"/>
</dbReference>
<dbReference type="PROSITE" id="PS51747">
    <property type="entry name" value="CYT_DCMP_DEAMINASES_2"/>
    <property type="match status" value="1"/>
</dbReference>
<feature type="domain" description="CMP/dCMP-type deaminase" evidence="3">
    <location>
        <begin position="1"/>
        <end position="116"/>
    </location>
</feature>
<dbReference type="InterPro" id="IPR016192">
    <property type="entry name" value="APOBEC/CMP_deaminase_Zn-bd"/>
</dbReference>
<dbReference type="EMBL" id="JAEKJA010000001">
    <property type="protein sequence ID" value="MBJ3774646.1"/>
    <property type="molecule type" value="Genomic_DNA"/>
</dbReference>
<keyword evidence="2" id="KW-0862">Zinc</keyword>
<protein>
    <submittedName>
        <fullName evidence="4">Nucleoside deaminase</fullName>
    </submittedName>
</protein>
<keyword evidence="5" id="KW-1185">Reference proteome</keyword>
<evidence type="ECO:0000313" key="5">
    <source>
        <dbReference type="Proteomes" id="UP000609531"/>
    </source>
</evidence>
<dbReference type="Gene3D" id="3.40.140.10">
    <property type="entry name" value="Cytidine Deaminase, domain 2"/>
    <property type="match status" value="1"/>
</dbReference>
<dbReference type="PANTHER" id="PTHR11079:SF162">
    <property type="entry name" value="RIBOFLAVIN BIOSYNTHESIS PROTEIN PYRD, CHLOROPLASTIC"/>
    <property type="match status" value="1"/>
</dbReference>
<dbReference type="SUPFAM" id="SSF53927">
    <property type="entry name" value="Cytidine deaminase-like"/>
    <property type="match status" value="1"/>
</dbReference>